<gene>
    <name evidence="2" type="ORF">NliqN6_4124</name>
</gene>
<accession>A0A8H3TV50</accession>
<proteinExistence type="predicted"/>
<feature type="domain" description="Peptidase M24" evidence="1">
    <location>
        <begin position="364"/>
        <end position="569"/>
    </location>
</feature>
<dbReference type="OrthoDB" id="9995434at2759"/>
<dbReference type="InterPro" id="IPR000994">
    <property type="entry name" value="Pept_M24"/>
</dbReference>
<dbReference type="AlphaFoldDB" id="A0A8H3TV50"/>
<dbReference type="Pfam" id="PF00557">
    <property type="entry name" value="Peptidase_M24"/>
    <property type="match status" value="1"/>
</dbReference>
<dbReference type="SUPFAM" id="SSF55920">
    <property type="entry name" value="Creatinase/aminopeptidase"/>
    <property type="match status" value="1"/>
</dbReference>
<sequence length="586" mass="65106">MASICRDSRRTADERALSGEVLLASPSYTRESPFAHRITEKTVNCSATSDFKQYDEKYRQNQVQQDAVLPRHSQDLANASPKCKSKRKHTTLRQIAQVALSFAVTWMILDACFGLKADPIARLLDHASSKARPISLPWRANLAPVVPLQPLSFEAHTIKTRCKLLPPFSSTVHRERIARVRSILQDIRNDKPEKSSGDQVYVLEPGASSFYYTGIGREQWHVSERPFLFVIRSAENGRKAKNGPVLSILTPAFEAPRAKLLDLPGLDKDGEVEFVEWREEENWAEILLRHLDGSREMNDLKQEATSTLKIHFDPDVRTFISAGIARAALNANVLEGNTRVLTDVADPRVLSVRERKSPEEIEVLKCANELTLQAIKATKDSMFFGIKESQTSSLLSRYFEELGMPGGEGLVLFGENAALPHGSGTDRALREEDFALIDAGGQFRGYTSDITRTFALPGGKISETQERLWFLVKQAQEAALKAGTAGALGREVDAAARDIIKNKGKRQAEREGFTHRLGHGIGLEGHEAPYLVGSNDRPIETGNVFSDEPGVYILGEVGIRLEDCWYVTDEGEGESFTGPAKDYWTV</sequence>
<dbReference type="PANTHER" id="PTHR46112">
    <property type="entry name" value="AMINOPEPTIDASE"/>
    <property type="match status" value="1"/>
</dbReference>
<reference evidence="2" key="1">
    <citation type="submission" date="2020-07" db="EMBL/GenBank/DDBJ databases">
        <title>Draft Genome Sequence of a Deep-Sea Yeast, Naganishia (Cryptococcus) liquefaciens strain N6.</title>
        <authorList>
            <person name="Han Y.W."/>
            <person name="Kajitani R."/>
            <person name="Morimoto H."/>
            <person name="Parhat M."/>
            <person name="Tsubouchi H."/>
            <person name="Bakenova O."/>
            <person name="Ogata M."/>
            <person name="Argunhan B."/>
            <person name="Aoki R."/>
            <person name="Kajiwara S."/>
            <person name="Itoh T."/>
            <person name="Iwasaki H."/>
        </authorList>
    </citation>
    <scope>NUCLEOTIDE SEQUENCE</scope>
    <source>
        <strain evidence="2">N6</strain>
    </source>
</reference>
<organism evidence="2 3">
    <name type="scientific">Naganishia liquefaciens</name>
    <dbReference type="NCBI Taxonomy" id="104408"/>
    <lineage>
        <taxon>Eukaryota</taxon>
        <taxon>Fungi</taxon>
        <taxon>Dikarya</taxon>
        <taxon>Basidiomycota</taxon>
        <taxon>Agaricomycotina</taxon>
        <taxon>Tremellomycetes</taxon>
        <taxon>Filobasidiales</taxon>
        <taxon>Filobasidiaceae</taxon>
        <taxon>Naganishia</taxon>
    </lineage>
</organism>
<evidence type="ECO:0000313" key="3">
    <source>
        <dbReference type="Proteomes" id="UP000620104"/>
    </source>
</evidence>
<dbReference type="Gene3D" id="3.40.350.10">
    <property type="entry name" value="Creatinase/prolidase N-terminal domain"/>
    <property type="match status" value="1"/>
</dbReference>
<name>A0A8H3TV50_9TREE</name>
<evidence type="ECO:0000313" key="2">
    <source>
        <dbReference type="EMBL" id="GHJ87722.1"/>
    </source>
</evidence>
<dbReference type="InterPro" id="IPR050659">
    <property type="entry name" value="Peptidase_M24B"/>
</dbReference>
<dbReference type="EMBL" id="BLZA01000023">
    <property type="protein sequence ID" value="GHJ87722.1"/>
    <property type="molecule type" value="Genomic_DNA"/>
</dbReference>
<dbReference type="Proteomes" id="UP000620104">
    <property type="component" value="Unassembled WGS sequence"/>
</dbReference>
<dbReference type="InterPro" id="IPR036005">
    <property type="entry name" value="Creatinase/aminopeptidase-like"/>
</dbReference>
<dbReference type="InterPro" id="IPR029149">
    <property type="entry name" value="Creatin/AminoP/Spt16_N"/>
</dbReference>
<dbReference type="Gene3D" id="3.90.230.10">
    <property type="entry name" value="Creatinase/methionine aminopeptidase superfamily"/>
    <property type="match status" value="1"/>
</dbReference>
<keyword evidence="3" id="KW-1185">Reference proteome</keyword>
<protein>
    <recommendedName>
        <fullName evidence="1">Peptidase M24 domain-containing protein</fullName>
    </recommendedName>
</protein>
<comment type="caution">
    <text evidence="2">The sequence shown here is derived from an EMBL/GenBank/DDBJ whole genome shotgun (WGS) entry which is preliminary data.</text>
</comment>
<dbReference type="PANTHER" id="PTHR46112:SF2">
    <property type="entry name" value="XAA-PRO AMINOPEPTIDASE P-RELATED"/>
    <property type="match status" value="1"/>
</dbReference>
<evidence type="ECO:0000259" key="1">
    <source>
        <dbReference type="Pfam" id="PF00557"/>
    </source>
</evidence>